<gene>
    <name evidence="2" type="ORF">LTR05_008738</name>
</gene>
<dbReference type="Proteomes" id="UP001309876">
    <property type="component" value="Unassembled WGS sequence"/>
</dbReference>
<dbReference type="GO" id="GO:0016491">
    <property type="term" value="F:oxidoreductase activity"/>
    <property type="evidence" value="ECO:0007669"/>
    <property type="project" value="TreeGrafter"/>
</dbReference>
<evidence type="ECO:0000313" key="3">
    <source>
        <dbReference type="Proteomes" id="UP001309876"/>
    </source>
</evidence>
<evidence type="ECO:0000313" key="2">
    <source>
        <dbReference type="EMBL" id="KAK5080225.1"/>
    </source>
</evidence>
<comment type="caution">
    <text evidence="2">The sequence shown here is derived from an EMBL/GenBank/DDBJ whole genome shotgun (WGS) entry which is preliminary data.</text>
</comment>
<name>A0AAN7SMQ4_9EURO</name>
<dbReference type="PANTHER" id="PTHR43544">
    <property type="entry name" value="SHORT-CHAIN DEHYDROGENASE/REDUCTASE"/>
    <property type="match status" value="1"/>
</dbReference>
<sequence>MGPLLLYQATRDLLLAVKGEPKFFLVSSVLGSVTKGPHIPFKNVAYAGNYFARKANLEEDRIVVVPVHPGWVQTAMGGGPALKLGLKSAPMTIDFSVERLMKLFDSTDKEASKGGFLCVDDKGDSPW</sequence>
<comment type="similarity">
    <text evidence="1">Belongs to the short-chain dehydrogenases/reductases (SDR) family.</text>
</comment>
<dbReference type="Gene3D" id="3.40.50.720">
    <property type="entry name" value="NAD(P)-binding Rossmann-like Domain"/>
    <property type="match status" value="1"/>
</dbReference>
<dbReference type="SUPFAM" id="SSF51735">
    <property type="entry name" value="NAD(P)-binding Rossmann-fold domains"/>
    <property type="match status" value="1"/>
</dbReference>
<dbReference type="AlphaFoldDB" id="A0AAN7SMQ4"/>
<accession>A0AAN7SMQ4</accession>
<dbReference type="InterPro" id="IPR051468">
    <property type="entry name" value="Fungal_SecMetab_SDRs"/>
</dbReference>
<dbReference type="InterPro" id="IPR036291">
    <property type="entry name" value="NAD(P)-bd_dom_sf"/>
</dbReference>
<reference evidence="2 3" key="1">
    <citation type="submission" date="2023-08" db="EMBL/GenBank/DDBJ databases">
        <title>Black Yeasts Isolated from many extreme environments.</title>
        <authorList>
            <person name="Coleine C."/>
            <person name="Stajich J.E."/>
            <person name="Selbmann L."/>
        </authorList>
    </citation>
    <scope>NUCLEOTIDE SEQUENCE [LARGE SCALE GENOMIC DNA]</scope>
    <source>
        <strain evidence="2 3">CCFEE 5910</strain>
    </source>
</reference>
<dbReference type="PANTHER" id="PTHR43544:SF26">
    <property type="entry name" value="SHORT CHAIN DEHYDROGENASE_REDUCTASE FAMILY OXIDOREDUCTASE (JCVI)"/>
    <property type="match status" value="1"/>
</dbReference>
<dbReference type="EMBL" id="JAVRRJ010000018">
    <property type="protein sequence ID" value="KAK5080225.1"/>
    <property type="molecule type" value="Genomic_DNA"/>
</dbReference>
<protein>
    <submittedName>
        <fullName evidence="2">Uncharacterized protein</fullName>
    </submittedName>
</protein>
<organism evidence="2 3">
    <name type="scientific">Lithohypha guttulata</name>
    <dbReference type="NCBI Taxonomy" id="1690604"/>
    <lineage>
        <taxon>Eukaryota</taxon>
        <taxon>Fungi</taxon>
        <taxon>Dikarya</taxon>
        <taxon>Ascomycota</taxon>
        <taxon>Pezizomycotina</taxon>
        <taxon>Eurotiomycetes</taxon>
        <taxon>Chaetothyriomycetidae</taxon>
        <taxon>Chaetothyriales</taxon>
        <taxon>Trichomeriaceae</taxon>
        <taxon>Lithohypha</taxon>
    </lineage>
</organism>
<proteinExistence type="inferred from homology"/>
<evidence type="ECO:0000256" key="1">
    <source>
        <dbReference type="ARBA" id="ARBA00006484"/>
    </source>
</evidence>
<keyword evidence="3" id="KW-1185">Reference proteome</keyword>
<dbReference type="GO" id="GO:0005737">
    <property type="term" value="C:cytoplasm"/>
    <property type="evidence" value="ECO:0007669"/>
    <property type="project" value="TreeGrafter"/>
</dbReference>